<dbReference type="Gene3D" id="1.25.40.290">
    <property type="entry name" value="ARM repeat domains"/>
    <property type="match status" value="1"/>
</dbReference>
<dbReference type="Proteomes" id="UP000290889">
    <property type="component" value="Chromosome"/>
</dbReference>
<dbReference type="PANTHER" id="PTHR34070:SF1">
    <property type="entry name" value="DNA ALKYLATION REPAIR PROTEIN"/>
    <property type="match status" value="1"/>
</dbReference>
<reference evidence="1 2" key="1">
    <citation type="submission" date="2019-01" db="EMBL/GenBank/DDBJ databases">
        <title>Muriicola soli sp. nov., isolated from soil.</title>
        <authorList>
            <person name="Kang H.J."/>
            <person name="Kim S.B."/>
        </authorList>
    </citation>
    <scope>NUCLEOTIDE SEQUENCE [LARGE SCALE GENOMIC DNA]</scope>
    <source>
        <strain evidence="1 2">MMS17-SY002</strain>
    </source>
</reference>
<proteinExistence type="predicted"/>
<dbReference type="Pfam" id="PF08713">
    <property type="entry name" value="DNA_alkylation"/>
    <property type="match status" value="1"/>
</dbReference>
<evidence type="ECO:0000313" key="2">
    <source>
        <dbReference type="Proteomes" id="UP000290889"/>
    </source>
</evidence>
<dbReference type="OrthoDB" id="9775346at2"/>
<gene>
    <name evidence="1" type="ORF">EQY75_03725</name>
</gene>
<dbReference type="PANTHER" id="PTHR34070">
    <property type="entry name" value="ARMADILLO-TYPE FOLD"/>
    <property type="match status" value="1"/>
</dbReference>
<dbReference type="InterPro" id="IPR014825">
    <property type="entry name" value="DNA_alkylation"/>
</dbReference>
<protein>
    <submittedName>
        <fullName evidence="1">DNA alkylation repair protein</fullName>
    </submittedName>
</protein>
<dbReference type="EMBL" id="CP035544">
    <property type="protein sequence ID" value="QBA65574.1"/>
    <property type="molecule type" value="Genomic_DNA"/>
</dbReference>
<keyword evidence="2" id="KW-1185">Reference proteome</keyword>
<dbReference type="Gene3D" id="1.20.1660.10">
    <property type="entry name" value="Hypothetical protein (EF3068)"/>
    <property type="match status" value="1"/>
</dbReference>
<sequence>MRDQFEFYGLKSPVRRDIQKELFRKHLPPLRSDIKELVIKLWKLPERENHYMAQELAKKKLKVVAKEDYLLFENLITHKSWWDTVDFIAANLVGNYFKAFPEQRTEITSKWLGTGNIWLQRSVLLFQLKYKAEVDTEFLADTIHYLTGSKEFFINKAIGWILREYSKTNPIWVSQFVEATQLHSLSKREALRLIK</sequence>
<accession>A0A411ED44</accession>
<organism evidence="1 2">
    <name type="scientific">Muriicola soli</name>
    <dbReference type="NCBI Taxonomy" id="2507538"/>
    <lineage>
        <taxon>Bacteria</taxon>
        <taxon>Pseudomonadati</taxon>
        <taxon>Bacteroidota</taxon>
        <taxon>Flavobacteriia</taxon>
        <taxon>Flavobacteriales</taxon>
        <taxon>Flavobacteriaceae</taxon>
        <taxon>Muriicola</taxon>
    </lineage>
</organism>
<evidence type="ECO:0000313" key="1">
    <source>
        <dbReference type="EMBL" id="QBA65574.1"/>
    </source>
</evidence>
<dbReference type="SUPFAM" id="SSF48371">
    <property type="entry name" value="ARM repeat"/>
    <property type="match status" value="1"/>
</dbReference>
<dbReference type="InterPro" id="IPR016024">
    <property type="entry name" value="ARM-type_fold"/>
</dbReference>
<dbReference type="KEGG" id="mur:EQY75_03725"/>
<name>A0A411ED44_9FLAO</name>
<dbReference type="AlphaFoldDB" id="A0A411ED44"/>
<dbReference type="CDD" id="cd07064">
    <property type="entry name" value="AlkD_like_1"/>
    <property type="match status" value="1"/>
</dbReference>